<comment type="caution">
    <text evidence="3">Lacks conserved residue(s) required for the propagation of feature annotation.</text>
</comment>
<dbReference type="SUPFAM" id="SSF53927">
    <property type="entry name" value="Cytidine deaminase-like"/>
    <property type="match status" value="1"/>
</dbReference>
<dbReference type="GO" id="GO:0097163">
    <property type="term" value="F:sulfur carrier activity"/>
    <property type="evidence" value="ECO:0007669"/>
    <property type="project" value="UniProtKB-UniRule"/>
</dbReference>
<dbReference type="Gene3D" id="3.40.140.10">
    <property type="entry name" value="Cytidine Deaminase, domain 2"/>
    <property type="match status" value="1"/>
</dbReference>
<name>C8XGR1_NAKMY</name>
<dbReference type="NCBIfam" id="NF001943">
    <property type="entry name" value="PRK00724.1-2"/>
    <property type="match status" value="1"/>
</dbReference>
<sequence>MSRVTVRTPIVRYRDGAFSSRPDTVAGEEPLEIRVDGQPFSTTMRTPGADIELAHGLLHAEGVITGPADVRAARYCSGVGPDGLKTYNVLEVSLADSAATAQLWPRSLVTSSACGVCGSESIEAITRSSRYVPGQLTMAPDTIRALPERLRAQQRTFRSTGGIHACALATADGLIEDVREDVGRHNAMDKVIGAALLADRLPLADRALVTSSRASFELVQKAVLAGVGILVAVSAPSSLAVQLAGQAGLTLIGFVSPAGFNIYTGGWRVHGATQR</sequence>
<dbReference type="OrthoDB" id="3197277at2"/>
<dbReference type="EMBL" id="CP001737">
    <property type="protein sequence ID" value="ACV78244.1"/>
    <property type="molecule type" value="Genomic_DNA"/>
</dbReference>
<reference evidence="5" key="1">
    <citation type="submission" date="2009-09" db="EMBL/GenBank/DDBJ databases">
        <title>The complete genome of Nakamurella multipartita DSM 44233.</title>
        <authorList>
            <consortium name="US DOE Joint Genome Institute (JGI-PGF)"/>
            <person name="Lucas S."/>
            <person name="Copeland A."/>
            <person name="Lapidus A."/>
            <person name="Glavina del Rio T."/>
            <person name="Dalin E."/>
            <person name="Tice H."/>
            <person name="Bruce D."/>
            <person name="Goodwin L."/>
            <person name="Pitluck S."/>
            <person name="Kyrpides N."/>
            <person name="Mavromatis K."/>
            <person name="Ivanova N."/>
            <person name="Ovchinnikova G."/>
            <person name="Sims D."/>
            <person name="Meincke L."/>
            <person name="Brettin T."/>
            <person name="Detter J.C."/>
            <person name="Han C."/>
            <person name="Larimer F."/>
            <person name="Land M."/>
            <person name="Hauser L."/>
            <person name="Markowitz V."/>
            <person name="Cheng J.-F."/>
            <person name="Hugenholtz P."/>
            <person name="Woyke T."/>
            <person name="Wu D."/>
            <person name="Klenk H.-P."/>
            <person name="Eisen J.A."/>
        </authorList>
    </citation>
    <scope>NUCLEOTIDE SEQUENCE [LARGE SCALE GENOMIC DNA]</scope>
    <source>
        <strain evidence="5">ATCC 700099 / DSM 44233 / CIP 104796 / JCM 9543 / NBRC 105858 / Y-104</strain>
    </source>
</reference>
<keyword evidence="1 3" id="KW-0963">Cytoplasm</keyword>
<dbReference type="InterPro" id="IPR003786">
    <property type="entry name" value="FdhD"/>
</dbReference>
<dbReference type="Proteomes" id="UP000002218">
    <property type="component" value="Chromosome"/>
</dbReference>
<dbReference type="GO" id="GO:0006777">
    <property type="term" value="P:Mo-molybdopterin cofactor biosynthetic process"/>
    <property type="evidence" value="ECO:0007669"/>
    <property type="project" value="UniProtKB-UniRule"/>
</dbReference>
<evidence type="ECO:0000256" key="3">
    <source>
        <dbReference type="HAMAP-Rule" id="MF_00187"/>
    </source>
</evidence>
<dbReference type="HAMAP" id="MF_00187">
    <property type="entry name" value="FdhD"/>
    <property type="match status" value="1"/>
</dbReference>
<evidence type="ECO:0000256" key="2">
    <source>
        <dbReference type="ARBA" id="ARBA00023150"/>
    </source>
</evidence>
<dbReference type="GO" id="GO:0016783">
    <property type="term" value="F:sulfurtransferase activity"/>
    <property type="evidence" value="ECO:0007669"/>
    <property type="project" value="InterPro"/>
</dbReference>
<dbReference type="InParanoid" id="C8XGR1"/>
<dbReference type="RefSeq" id="WP_015747146.1">
    <property type="nucleotide sequence ID" value="NC_013235.1"/>
</dbReference>
<evidence type="ECO:0000256" key="1">
    <source>
        <dbReference type="ARBA" id="ARBA00022490"/>
    </source>
</evidence>
<dbReference type="Gene3D" id="3.10.20.10">
    <property type="match status" value="1"/>
</dbReference>
<dbReference type="NCBIfam" id="TIGR00129">
    <property type="entry name" value="fdhD_narQ"/>
    <property type="match status" value="1"/>
</dbReference>
<dbReference type="Pfam" id="PF02634">
    <property type="entry name" value="FdhD-NarQ"/>
    <property type="match status" value="1"/>
</dbReference>
<dbReference type="HOGENOM" id="CLU_056887_3_0_11"/>
<reference evidence="4 5" key="2">
    <citation type="journal article" date="2010" name="Stand. Genomic Sci.">
        <title>Complete genome sequence of Nakamurella multipartita type strain (Y-104).</title>
        <authorList>
            <person name="Tice H."/>
            <person name="Mayilraj S."/>
            <person name="Sims D."/>
            <person name="Lapidus A."/>
            <person name="Nolan M."/>
            <person name="Lucas S."/>
            <person name="Glavina Del Rio T."/>
            <person name="Copeland A."/>
            <person name="Cheng J.F."/>
            <person name="Meincke L."/>
            <person name="Bruce D."/>
            <person name="Goodwin L."/>
            <person name="Pitluck S."/>
            <person name="Ivanova N."/>
            <person name="Mavromatis K."/>
            <person name="Ovchinnikova G."/>
            <person name="Pati A."/>
            <person name="Chen A."/>
            <person name="Palaniappan K."/>
            <person name="Land M."/>
            <person name="Hauser L."/>
            <person name="Chang Y.J."/>
            <person name="Jeffries C.D."/>
            <person name="Detter J.C."/>
            <person name="Brettin T."/>
            <person name="Rohde M."/>
            <person name="Goker M."/>
            <person name="Bristow J."/>
            <person name="Eisen J.A."/>
            <person name="Markowitz V."/>
            <person name="Hugenholtz P."/>
            <person name="Kyrpides N.C."/>
            <person name="Klenk H.P."/>
            <person name="Chen F."/>
        </authorList>
    </citation>
    <scope>NUCLEOTIDE SEQUENCE [LARGE SCALE GENOMIC DNA]</scope>
    <source>
        <strain evidence="5">ATCC 700099 / DSM 44233 / CIP 104796 / JCM 9543 / NBRC 105858 / Y-104</strain>
    </source>
</reference>
<dbReference type="GO" id="GO:0005737">
    <property type="term" value="C:cytoplasm"/>
    <property type="evidence" value="ECO:0007669"/>
    <property type="project" value="UniProtKB-SubCell"/>
</dbReference>
<comment type="subcellular location">
    <subcellularLocation>
        <location evidence="3">Cytoplasm</location>
    </subcellularLocation>
</comment>
<keyword evidence="5" id="KW-1185">Reference proteome</keyword>
<comment type="function">
    <text evidence="3">Required for formate dehydrogenase (FDH) activity. Acts as a sulfur carrier protein that transfers sulfur from IscS to the molybdenum cofactor prior to its insertion into FDH.</text>
</comment>
<protein>
    <recommendedName>
        <fullName evidence="3">Sulfur carrier protein FdhD</fullName>
    </recommendedName>
</protein>
<feature type="active site" description="Cysteine persulfide intermediate" evidence="3">
    <location>
        <position position="114"/>
    </location>
</feature>
<evidence type="ECO:0000313" key="4">
    <source>
        <dbReference type="EMBL" id="ACV78244.1"/>
    </source>
</evidence>
<proteinExistence type="inferred from homology"/>
<keyword evidence="2 3" id="KW-0501">Molybdenum cofactor biosynthesis</keyword>
<accession>C8XGR1</accession>
<dbReference type="AlphaFoldDB" id="C8XGR1"/>
<evidence type="ECO:0000313" key="5">
    <source>
        <dbReference type="Proteomes" id="UP000002218"/>
    </source>
</evidence>
<dbReference type="PANTHER" id="PTHR30592">
    <property type="entry name" value="FORMATE DEHYDROGENASE"/>
    <property type="match status" value="1"/>
</dbReference>
<dbReference type="InterPro" id="IPR016193">
    <property type="entry name" value="Cytidine_deaminase-like"/>
</dbReference>
<organism evidence="4 5">
    <name type="scientific">Nakamurella multipartita (strain ATCC 700099 / DSM 44233 / CIP 104796 / JCM 9543 / NBRC 105858 / Y-104)</name>
    <name type="common">Microsphaera multipartita</name>
    <dbReference type="NCBI Taxonomy" id="479431"/>
    <lineage>
        <taxon>Bacteria</taxon>
        <taxon>Bacillati</taxon>
        <taxon>Actinomycetota</taxon>
        <taxon>Actinomycetes</taxon>
        <taxon>Nakamurellales</taxon>
        <taxon>Nakamurellaceae</taxon>
        <taxon>Nakamurella</taxon>
    </lineage>
</organism>
<dbReference type="PIRSF" id="PIRSF015626">
    <property type="entry name" value="FdhD"/>
    <property type="match status" value="1"/>
</dbReference>
<dbReference type="STRING" id="479431.Namu_1855"/>
<dbReference type="KEGG" id="nml:Namu_1855"/>
<dbReference type="eggNOG" id="COG1526">
    <property type="taxonomic scope" value="Bacteria"/>
</dbReference>
<gene>
    <name evidence="3" type="primary">fdhD</name>
    <name evidence="4" type="ordered locus">Namu_1855</name>
</gene>
<dbReference type="PANTHER" id="PTHR30592:SF1">
    <property type="entry name" value="SULFUR CARRIER PROTEIN FDHD"/>
    <property type="match status" value="1"/>
</dbReference>
<dbReference type="FunCoup" id="C8XGR1">
    <property type="interactions" value="5"/>
</dbReference>
<comment type="similarity">
    <text evidence="3">Belongs to the FdhD family.</text>
</comment>